<reference evidence="6 7" key="2">
    <citation type="journal article" date="2017" name="Antonie Van Leeuwenhoek">
        <title>Rhizobium rhizosphaerae sp. nov., a novel species isolated from rice rhizosphere.</title>
        <authorList>
            <person name="Zhao J.J."/>
            <person name="Zhang J."/>
            <person name="Zhang R.J."/>
            <person name="Zhang C.W."/>
            <person name="Yin H.Q."/>
            <person name="Zhang X.X."/>
        </authorList>
    </citation>
    <scope>NUCLEOTIDE SEQUENCE [LARGE SCALE GENOMIC DNA]</scope>
    <source>
        <strain evidence="6 7">ACAM 611</strain>
    </source>
</reference>
<dbReference type="SUPFAM" id="SSF111369">
    <property type="entry name" value="HlyD-like secretion proteins"/>
    <property type="match status" value="1"/>
</dbReference>
<dbReference type="Gene3D" id="2.40.50.100">
    <property type="match status" value="1"/>
</dbReference>
<dbReference type="eggNOG" id="COG0845">
    <property type="taxonomic scope" value="Bacteria"/>
</dbReference>
<dbReference type="InterPro" id="IPR058624">
    <property type="entry name" value="MdtA-like_HH"/>
</dbReference>
<dbReference type="InterPro" id="IPR058625">
    <property type="entry name" value="MdtA-like_BSH"/>
</dbReference>
<feature type="chain" id="PRO_5003599014" evidence="3">
    <location>
        <begin position="22"/>
        <end position="426"/>
    </location>
</feature>
<dbReference type="PANTHER" id="PTHR30469">
    <property type="entry name" value="MULTIDRUG RESISTANCE PROTEIN MDTA"/>
    <property type="match status" value="1"/>
</dbReference>
<evidence type="ECO:0000313" key="6">
    <source>
        <dbReference type="EMBL" id="GAB56403.1"/>
    </source>
</evidence>
<feature type="domain" description="Multidrug resistance protein MdtA-like alpha-helical hairpin" evidence="4">
    <location>
        <begin position="105"/>
        <end position="170"/>
    </location>
</feature>
<dbReference type="OrthoDB" id="2110899at2"/>
<proteinExistence type="inferred from homology"/>
<name>H5TDM6_9ALTE</name>
<dbReference type="AlphaFoldDB" id="H5TDM6"/>
<dbReference type="Gene3D" id="2.40.30.170">
    <property type="match status" value="1"/>
</dbReference>
<feature type="compositionally biased region" description="Low complexity" evidence="2">
    <location>
        <begin position="251"/>
        <end position="264"/>
    </location>
</feature>
<dbReference type="Pfam" id="PF25876">
    <property type="entry name" value="HH_MFP_RND"/>
    <property type="match status" value="1"/>
</dbReference>
<dbReference type="PANTHER" id="PTHR30469:SF20">
    <property type="entry name" value="EFFLUX RND TRANSPORTER PERIPLASMIC ADAPTOR SUBUNIT"/>
    <property type="match status" value="1"/>
</dbReference>
<dbReference type="NCBIfam" id="TIGR01730">
    <property type="entry name" value="RND_mfp"/>
    <property type="match status" value="1"/>
</dbReference>
<dbReference type="GO" id="GO:1990281">
    <property type="term" value="C:efflux pump complex"/>
    <property type="evidence" value="ECO:0007669"/>
    <property type="project" value="TreeGrafter"/>
</dbReference>
<dbReference type="Proteomes" id="UP000053586">
    <property type="component" value="Unassembled WGS sequence"/>
</dbReference>
<keyword evidence="7" id="KW-1185">Reference proteome</keyword>
<sequence length="426" mass="46623">MNNKILSLCALLLLTGLAAGCSDTKSSDKVNSDKPRMVKSQMLQVFNGSVERHITGRLQAAQNTSLSFEVSGVLQAVNVNLGQTFSQGDLLAQLDPKLYKLAVQQSGGLLSEATASQFEAEQTLNRNIELKKNNLIPQAMLDSAQAVYNMANGRVNSAQSALNIAKKNLVNTKLFAPYSGSVSARLVEPNQQINTQTAIFTIQGDANLEVSAAVPESIIGRIALGQQIQVIIPALDNMRHETTRNSGNGINYNSSDSDNETNSNNYSAKRYSATLTEVGTQASIANAFPITMTFNTRYPRVLPGMSAEIILPLSRFSEMYSQANTNQESANSASQTTLVYRIPVSALATDAQGQYVQIITIQNQQYITQKEYIYIIQTLAQDLMASFKTFKPTSQEELEVVTAGVEFIQDKQHVMPLNRTQQIYNQ</sequence>
<dbReference type="PROSITE" id="PS51257">
    <property type="entry name" value="PROKAR_LIPOPROTEIN"/>
    <property type="match status" value="1"/>
</dbReference>
<dbReference type="Gene3D" id="1.10.287.470">
    <property type="entry name" value="Helix hairpin bin"/>
    <property type="match status" value="1"/>
</dbReference>
<dbReference type="EMBL" id="BAET01000028">
    <property type="protein sequence ID" value="GAB56403.1"/>
    <property type="molecule type" value="Genomic_DNA"/>
</dbReference>
<comment type="similarity">
    <text evidence="1">Belongs to the membrane fusion protein (MFP) (TC 8.A.1) family.</text>
</comment>
<comment type="caution">
    <text evidence="6">The sequence shown here is derived from an EMBL/GenBank/DDBJ whole genome shotgun (WGS) entry which is preliminary data.</text>
</comment>
<feature type="region of interest" description="Disordered" evidence="2">
    <location>
        <begin position="242"/>
        <end position="264"/>
    </location>
</feature>
<evidence type="ECO:0000256" key="3">
    <source>
        <dbReference type="SAM" id="SignalP"/>
    </source>
</evidence>
<dbReference type="GO" id="GO:0015562">
    <property type="term" value="F:efflux transmembrane transporter activity"/>
    <property type="evidence" value="ECO:0007669"/>
    <property type="project" value="TreeGrafter"/>
</dbReference>
<feature type="domain" description="Multidrug resistance protein MdtA-like barrel-sandwich hybrid" evidence="5">
    <location>
        <begin position="69"/>
        <end position="197"/>
    </location>
</feature>
<organism evidence="6 7">
    <name type="scientific">Glaciecola punicea ACAM 611</name>
    <dbReference type="NCBI Taxonomy" id="1121923"/>
    <lineage>
        <taxon>Bacteria</taxon>
        <taxon>Pseudomonadati</taxon>
        <taxon>Pseudomonadota</taxon>
        <taxon>Gammaproteobacteria</taxon>
        <taxon>Alteromonadales</taxon>
        <taxon>Alteromonadaceae</taxon>
        <taxon>Glaciecola</taxon>
    </lineage>
</organism>
<keyword evidence="3" id="KW-0732">Signal</keyword>
<evidence type="ECO:0000259" key="5">
    <source>
        <dbReference type="Pfam" id="PF25917"/>
    </source>
</evidence>
<evidence type="ECO:0000313" key="7">
    <source>
        <dbReference type="Proteomes" id="UP000053586"/>
    </source>
</evidence>
<protein>
    <submittedName>
        <fullName evidence="6">Uncharacterized protein</fullName>
    </submittedName>
</protein>
<evidence type="ECO:0000256" key="1">
    <source>
        <dbReference type="ARBA" id="ARBA00009477"/>
    </source>
</evidence>
<dbReference type="InterPro" id="IPR006143">
    <property type="entry name" value="RND_pump_MFP"/>
</dbReference>
<accession>H5TDM6</accession>
<dbReference type="RefSeq" id="WP_006006518.1">
    <property type="nucleotide sequence ID" value="NZ_BAET01000028.1"/>
</dbReference>
<evidence type="ECO:0000259" key="4">
    <source>
        <dbReference type="Pfam" id="PF25876"/>
    </source>
</evidence>
<evidence type="ECO:0000256" key="2">
    <source>
        <dbReference type="SAM" id="MobiDB-lite"/>
    </source>
</evidence>
<feature type="signal peptide" evidence="3">
    <location>
        <begin position="1"/>
        <end position="21"/>
    </location>
</feature>
<gene>
    <name evidence="6" type="ORF">GPUN_2288</name>
</gene>
<dbReference type="Pfam" id="PF25917">
    <property type="entry name" value="BSH_RND"/>
    <property type="match status" value="1"/>
</dbReference>
<dbReference type="STRING" id="56804.BAE46_05290"/>
<reference evidence="6 7" key="1">
    <citation type="journal article" date="2012" name="J. Bacteriol.">
        <title>Genome sequence of proteorhodopsin-containing sea ice bacterium Glaciecola punicea ACAM 611T.</title>
        <authorList>
            <person name="Qin Q.-L."/>
            <person name="Xie B.-B."/>
            <person name="Shu Y.-L."/>
            <person name="Rong J.-C."/>
            <person name="Zhao D.-L."/>
            <person name="Zhang X.-Y."/>
            <person name="Chen X.-L."/>
            <person name="Zhou B.-C."/>
            <person name="Zhanga Y.-Z."/>
        </authorList>
    </citation>
    <scope>NUCLEOTIDE SEQUENCE [LARGE SCALE GENOMIC DNA]</scope>
    <source>
        <strain evidence="6 7">ACAM 611</strain>
    </source>
</reference>